<evidence type="ECO:0000256" key="2">
    <source>
        <dbReference type="ARBA" id="ARBA00022692"/>
    </source>
</evidence>
<evidence type="ECO:0000313" key="5">
    <source>
        <dbReference type="EMBL" id="VIO54878.1"/>
    </source>
</evidence>
<sequence>MRTPKENAQRLFTKGSEYMYLDANAEQRTVDFIVGVIAWEITGFWGTFWHQYFRKALTTISSSICRYSLRLPQPSRTLPEPRSFLGSAIVHVAVDWFSLPSSSKPPVLALAFFGSFIVGIVIEDTIQDLWRRITIATKHDGDDGVSLWYKLLGYIWVALWFMMVSPWYLLPQQSTAPGRYMVCTGELCGHHWRRHSQDVAAHQWGDLEGCSRH</sequence>
<dbReference type="Pfam" id="PF13813">
    <property type="entry name" value="MBOAT_2"/>
    <property type="match status" value="1"/>
</dbReference>
<evidence type="ECO:0000256" key="1">
    <source>
        <dbReference type="ARBA" id="ARBA00004141"/>
    </source>
</evidence>
<comment type="subcellular location">
    <subcellularLocation>
        <location evidence="1">Membrane</location>
        <topology evidence="1">Multi-pass membrane protein</topology>
    </subcellularLocation>
</comment>
<evidence type="ECO:0000256" key="4">
    <source>
        <dbReference type="ARBA" id="ARBA00023136"/>
    </source>
</evidence>
<organism evidence="5">
    <name type="scientific">Gibberella zeae</name>
    <name type="common">Wheat head blight fungus</name>
    <name type="synonym">Fusarium graminearum</name>
    <dbReference type="NCBI Taxonomy" id="5518"/>
    <lineage>
        <taxon>Eukaryota</taxon>
        <taxon>Fungi</taxon>
        <taxon>Dikarya</taxon>
        <taxon>Ascomycota</taxon>
        <taxon>Pezizomycotina</taxon>
        <taxon>Sordariomycetes</taxon>
        <taxon>Hypocreomycetidae</taxon>
        <taxon>Hypocreales</taxon>
        <taxon>Nectriaceae</taxon>
        <taxon>Fusarium</taxon>
    </lineage>
</organism>
<evidence type="ECO:0000256" key="3">
    <source>
        <dbReference type="ARBA" id="ARBA00022989"/>
    </source>
</evidence>
<protein>
    <submittedName>
        <fullName evidence="5">Uncharacterized protein</fullName>
    </submittedName>
</protein>
<keyword evidence="4" id="KW-0472">Membrane</keyword>
<dbReference type="EMBL" id="CAAKMV010000111">
    <property type="protein sequence ID" value="VIO54878.1"/>
    <property type="molecule type" value="Genomic_DNA"/>
</dbReference>
<proteinExistence type="predicted"/>
<accession>A0A4V6J9P1</accession>
<reference evidence="5" key="1">
    <citation type="submission" date="2019-04" db="EMBL/GenBank/DDBJ databases">
        <authorList>
            <person name="Melise S."/>
            <person name="Noan J."/>
            <person name="Okalmin O."/>
        </authorList>
    </citation>
    <scope>NUCLEOTIDE SEQUENCE</scope>
    <source>
        <strain evidence="5">FN9</strain>
    </source>
</reference>
<keyword evidence="2" id="KW-0812">Transmembrane</keyword>
<name>A0A4V6J9P1_GIBZA</name>
<gene>
    <name evidence="5" type="ORF">FUG_LOCUS145065</name>
</gene>
<dbReference type="AlphaFoldDB" id="A0A4V6J9P1"/>
<keyword evidence="3" id="KW-1133">Transmembrane helix</keyword>
<dbReference type="InterPro" id="IPR032805">
    <property type="entry name" value="Wax_synthase_dom"/>
</dbReference>
<dbReference type="GO" id="GO:0016020">
    <property type="term" value="C:membrane"/>
    <property type="evidence" value="ECO:0007669"/>
    <property type="project" value="UniProtKB-SubCell"/>
</dbReference>
<dbReference type="OrthoDB" id="1077582at2759"/>